<dbReference type="RefSeq" id="WP_096799479.1">
    <property type="nucleotide sequence ID" value="NZ_CP023564.1"/>
</dbReference>
<dbReference type="Proteomes" id="UP000217889">
    <property type="component" value="Chromosome"/>
</dbReference>
<dbReference type="InterPro" id="IPR008183">
    <property type="entry name" value="Aldose_1/G6P_1-epimerase"/>
</dbReference>
<evidence type="ECO:0000256" key="2">
    <source>
        <dbReference type="ARBA" id="ARBA00005866"/>
    </source>
</evidence>
<dbReference type="InterPro" id="IPR014718">
    <property type="entry name" value="GH-type_carb-bd"/>
</dbReference>
<dbReference type="AlphaFoldDB" id="A0A291GXS3"/>
<dbReference type="SUPFAM" id="SSF74650">
    <property type="entry name" value="Galactose mutarotase-like"/>
    <property type="match status" value="1"/>
</dbReference>
<dbReference type="KEGG" id="bgg:CFK41_09730"/>
<sequence>MNSATTAATSSLPLPDGVTLGQVHGVDAILVDTPAGTAELLLDGAHLISWVPAGEADLLWLSPDSGFGAGTPVRGGIPLVGPWFGPGRNGDHEVKHGWLRTLRWDLAGAESKGGDVAITLRTSEDVQEMSALAEFRFGAELSVDLTLTAGPAALELEAALHTYLAVGDVREIAIQGLEGADYLDNTQGLVADVLEAEPMRLTASTDRIVDSSAEVTVLDEKAGRRLVSTPRGTSRTVVWNPWDTLVTGMADIPDAAWPEFVCVEPAVAKDGFVALQPGESHRLGITYRIER</sequence>
<organism evidence="6 7">
    <name type="scientific">Brachybacterium ginsengisoli</name>
    <dbReference type="NCBI Taxonomy" id="1331682"/>
    <lineage>
        <taxon>Bacteria</taxon>
        <taxon>Bacillati</taxon>
        <taxon>Actinomycetota</taxon>
        <taxon>Actinomycetes</taxon>
        <taxon>Micrococcales</taxon>
        <taxon>Dermabacteraceae</taxon>
        <taxon>Brachybacterium</taxon>
    </lineage>
</organism>
<dbReference type="PIRSF" id="PIRSF016020">
    <property type="entry name" value="PHexose_mutarotase"/>
    <property type="match status" value="1"/>
</dbReference>
<dbReference type="GO" id="GO:0005975">
    <property type="term" value="P:carbohydrate metabolic process"/>
    <property type="evidence" value="ECO:0007669"/>
    <property type="project" value="InterPro"/>
</dbReference>
<evidence type="ECO:0000256" key="4">
    <source>
        <dbReference type="PIRNR" id="PIRNR016020"/>
    </source>
</evidence>
<feature type="active site" evidence="5">
    <location>
        <position position="161"/>
    </location>
</feature>
<evidence type="ECO:0000256" key="1">
    <source>
        <dbReference type="ARBA" id="ARBA00001096"/>
    </source>
</evidence>
<dbReference type="InterPro" id="IPR025532">
    <property type="entry name" value="G6P_1-epimerase"/>
</dbReference>
<dbReference type="InterPro" id="IPR011013">
    <property type="entry name" value="Gal_mutarotase_sf_dom"/>
</dbReference>
<keyword evidence="3 4" id="KW-0413">Isomerase</keyword>
<feature type="active site" evidence="5">
    <location>
        <position position="264"/>
    </location>
</feature>
<evidence type="ECO:0000313" key="6">
    <source>
        <dbReference type="EMBL" id="ATG55015.1"/>
    </source>
</evidence>
<keyword evidence="7" id="KW-1185">Reference proteome</keyword>
<dbReference type="PANTHER" id="PTHR11122:SF13">
    <property type="entry name" value="GLUCOSE-6-PHOSPHATE 1-EPIMERASE"/>
    <property type="match status" value="1"/>
</dbReference>
<evidence type="ECO:0000256" key="3">
    <source>
        <dbReference type="ARBA" id="ARBA00023235"/>
    </source>
</evidence>
<gene>
    <name evidence="6" type="ORF">CFK41_09730</name>
</gene>
<evidence type="ECO:0000256" key="5">
    <source>
        <dbReference type="PIRSR" id="PIRSR016020-1"/>
    </source>
</evidence>
<dbReference type="Pfam" id="PF01263">
    <property type="entry name" value="Aldose_epim"/>
    <property type="match status" value="1"/>
</dbReference>
<accession>A0A291GXS3</accession>
<dbReference type="EMBL" id="CP023564">
    <property type="protein sequence ID" value="ATG55015.1"/>
    <property type="molecule type" value="Genomic_DNA"/>
</dbReference>
<dbReference type="GO" id="GO:0047938">
    <property type="term" value="F:glucose-6-phosphate 1-epimerase activity"/>
    <property type="evidence" value="ECO:0007669"/>
    <property type="project" value="UniProtKB-UniRule"/>
</dbReference>
<dbReference type="GO" id="GO:0030246">
    <property type="term" value="F:carbohydrate binding"/>
    <property type="evidence" value="ECO:0007669"/>
    <property type="project" value="UniProtKB-UniRule"/>
</dbReference>
<protein>
    <recommendedName>
        <fullName evidence="4">Putative glucose-6-phosphate 1-epimerase</fullName>
        <ecNumber evidence="4">5.1.3.15</ecNumber>
    </recommendedName>
</protein>
<name>A0A291GXS3_9MICO</name>
<dbReference type="CDD" id="cd09020">
    <property type="entry name" value="D-hex-6-P-epi_like"/>
    <property type="match status" value="1"/>
</dbReference>
<dbReference type="Gene3D" id="2.70.98.10">
    <property type="match status" value="1"/>
</dbReference>
<dbReference type="EC" id="5.1.3.15" evidence="4"/>
<proteinExistence type="inferred from homology"/>
<comment type="catalytic activity">
    <reaction evidence="1">
        <text>alpha-D-glucose 6-phosphate = beta-D-glucose 6-phosphate</text>
        <dbReference type="Rhea" id="RHEA:16249"/>
        <dbReference type="ChEBI" id="CHEBI:58225"/>
        <dbReference type="ChEBI" id="CHEBI:58247"/>
        <dbReference type="EC" id="5.1.3.15"/>
    </reaction>
</comment>
<evidence type="ECO:0000313" key="7">
    <source>
        <dbReference type="Proteomes" id="UP000217889"/>
    </source>
</evidence>
<dbReference type="OrthoDB" id="9790727at2"/>
<dbReference type="PANTHER" id="PTHR11122">
    <property type="entry name" value="APOSPORY-ASSOCIATED PROTEIN C-RELATED"/>
    <property type="match status" value="1"/>
</dbReference>
<reference evidence="6 7" key="1">
    <citation type="journal article" date="2014" name="Int. J. Syst. Evol. Microbiol.">
        <title>Brachybacterium ginsengisoli sp. nov., isolated from soil of a ginseng field.</title>
        <authorList>
            <person name="Hoang V.A."/>
            <person name="Kim Y.J."/>
            <person name="Nguyen N.L."/>
            <person name="Yang D.C."/>
        </authorList>
    </citation>
    <scope>NUCLEOTIDE SEQUENCE [LARGE SCALE GENOMIC DNA]</scope>
    <source>
        <strain evidence="6 7">DCY80</strain>
    </source>
</reference>
<comment type="similarity">
    <text evidence="2 4">Belongs to the glucose-6-phosphate 1-epimerase family.</text>
</comment>